<dbReference type="Gene3D" id="2.10.70.10">
    <property type="entry name" value="Complement Module, domain 1"/>
    <property type="match status" value="1"/>
</dbReference>
<evidence type="ECO:0000259" key="8">
    <source>
        <dbReference type="PROSITE" id="PS50923"/>
    </source>
</evidence>
<keyword evidence="6" id="KW-0768">Sushi</keyword>
<feature type="domain" description="VWFD" evidence="10">
    <location>
        <begin position="487"/>
        <end position="671"/>
    </location>
</feature>
<keyword evidence="2" id="KW-0812">Transmembrane</keyword>
<evidence type="ECO:0000313" key="12">
    <source>
        <dbReference type="Proteomes" id="UP000678499"/>
    </source>
</evidence>
<comment type="subcellular location">
    <subcellularLocation>
        <location evidence="1">Membrane</location>
    </subcellularLocation>
</comment>
<feature type="domain" description="AMOP" evidence="7">
    <location>
        <begin position="337"/>
        <end position="474"/>
    </location>
</feature>
<dbReference type="CDD" id="cd00033">
    <property type="entry name" value="CCP"/>
    <property type="match status" value="1"/>
</dbReference>
<organism evidence="11">
    <name type="scientific">Notodromas monacha</name>
    <dbReference type="NCBI Taxonomy" id="399045"/>
    <lineage>
        <taxon>Eukaryota</taxon>
        <taxon>Metazoa</taxon>
        <taxon>Ecdysozoa</taxon>
        <taxon>Arthropoda</taxon>
        <taxon>Crustacea</taxon>
        <taxon>Oligostraca</taxon>
        <taxon>Ostracoda</taxon>
        <taxon>Podocopa</taxon>
        <taxon>Podocopida</taxon>
        <taxon>Cypridocopina</taxon>
        <taxon>Cypridoidea</taxon>
        <taxon>Cyprididae</taxon>
        <taxon>Notodromas</taxon>
    </lineage>
</organism>
<dbReference type="Pfam" id="PF00084">
    <property type="entry name" value="Sushi"/>
    <property type="match status" value="1"/>
</dbReference>
<dbReference type="PANTHER" id="PTHR13802:SF52">
    <property type="entry name" value="MUCIN-4"/>
    <property type="match status" value="1"/>
</dbReference>
<dbReference type="PROSITE" id="PS51220">
    <property type="entry name" value="NIDO"/>
    <property type="match status" value="1"/>
</dbReference>
<dbReference type="InterPro" id="IPR035976">
    <property type="entry name" value="Sushi/SCR/CCP_sf"/>
</dbReference>
<dbReference type="OrthoDB" id="6406881at2759"/>
<dbReference type="GO" id="GO:0007160">
    <property type="term" value="P:cell-matrix adhesion"/>
    <property type="evidence" value="ECO:0007669"/>
    <property type="project" value="InterPro"/>
</dbReference>
<evidence type="ECO:0000256" key="5">
    <source>
        <dbReference type="ARBA" id="ARBA00023157"/>
    </source>
</evidence>
<dbReference type="EMBL" id="OA882927">
    <property type="protein sequence ID" value="CAD7277384.1"/>
    <property type="molecule type" value="Genomic_DNA"/>
</dbReference>
<dbReference type="EMBL" id="CAJPEX010000890">
    <property type="protein sequence ID" value="CAG0917536.1"/>
    <property type="molecule type" value="Genomic_DNA"/>
</dbReference>
<evidence type="ECO:0000256" key="3">
    <source>
        <dbReference type="ARBA" id="ARBA00022989"/>
    </source>
</evidence>
<dbReference type="Pfam" id="PF00094">
    <property type="entry name" value="VWD"/>
    <property type="match status" value="2"/>
</dbReference>
<evidence type="ECO:0000313" key="11">
    <source>
        <dbReference type="EMBL" id="CAD7277384.1"/>
    </source>
</evidence>
<dbReference type="Pfam" id="PF06119">
    <property type="entry name" value="NIDO"/>
    <property type="match status" value="2"/>
</dbReference>
<feature type="domain" description="VWFD" evidence="10">
    <location>
        <begin position="1201"/>
        <end position="1392"/>
    </location>
</feature>
<keyword evidence="4" id="KW-0472">Membrane</keyword>
<proteinExistence type="predicted"/>
<keyword evidence="3" id="KW-1133">Transmembrane helix</keyword>
<dbReference type="Proteomes" id="UP000678499">
    <property type="component" value="Unassembled WGS sequence"/>
</dbReference>
<name>A0A7R9BLQ7_9CRUS</name>
<dbReference type="InterPro" id="IPR051495">
    <property type="entry name" value="Epithelial_Barrier/Signaling"/>
</dbReference>
<dbReference type="SMART" id="SM00216">
    <property type="entry name" value="VWD"/>
    <property type="match status" value="1"/>
</dbReference>
<feature type="disulfide bond" evidence="6">
    <location>
        <begin position="1497"/>
        <end position="1524"/>
    </location>
</feature>
<protein>
    <submittedName>
        <fullName evidence="11">Uncharacterized protein</fullName>
    </submittedName>
</protein>
<evidence type="ECO:0000256" key="2">
    <source>
        <dbReference type="ARBA" id="ARBA00022692"/>
    </source>
</evidence>
<dbReference type="GO" id="GO:0016020">
    <property type="term" value="C:membrane"/>
    <property type="evidence" value="ECO:0007669"/>
    <property type="project" value="UniProtKB-SubCell"/>
</dbReference>
<accession>A0A7R9BLQ7</accession>
<evidence type="ECO:0000259" key="10">
    <source>
        <dbReference type="PROSITE" id="PS51233"/>
    </source>
</evidence>
<feature type="domain" description="NIDO" evidence="9">
    <location>
        <begin position="102"/>
        <end position="249"/>
    </location>
</feature>
<dbReference type="InterPro" id="IPR003886">
    <property type="entry name" value="NIDO_dom"/>
</dbReference>
<dbReference type="InterPro" id="IPR005533">
    <property type="entry name" value="AMOP_dom"/>
</dbReference>
<gene>
    <name evidence="11" type="ORF">NMOB1V02_LOCUS5118</name>
</gene>
<feature type="domain" description="Sushi" evidence="8">
    <location>
        <begin position="1469"/>
        <end position="1526"/>
    </location>
</feature>
<evidence type="ECO:0000256" key="1">
    <source>
        <dbReference type="ARBA" id="ARBA00004370"/>
    </source>
</evidence>
<sequence length="1534" mass="168108">MVTPFRFPKFQLVFFSISSVWNAFSASEGLYPFGLEAGDMFLPNCDDCSWGPVKLKNPITVFGMPTQVCYVNTNGGISFTKPVHEFSPACSPTDEPENMIAPFWADVDTRFMGNVSFRDVDDASALSAIAADIKEAFPASNIPLLLSALVVTWHSVGAYGLGTTSPANTFQMALATDGYASYAIFNYESVEWTRGTESEVDAWAGLHAADGVPQHVYSLAASCSDLMINMTSRSNFLHPGKFVLQINTPRNLHVFSCEKDGDAQLCMLIWDPTKVYENPTTVQIVLHSFNPIGDTVLTAANNSGHFKVRIPEAALETNKPLTIGLIPEKEGISPMLMADAEEFMNKFWTRNSERCEQWYNNAGVPESSTICPPIELLANFDPRFEASVLMRNYYHPDADVCYRSIMGQPLQDCCYKNGIAECGLRTGGNVILNDPSTAYLEYLSNDVVPFYDCCKTDESGSINSSTCAMFYEKRPANCGQGYEPPVVGGGGLGDPHFMTLDGVSYTFNGFGEYQLIRTSDCVVQVRLGTTPMISTATAVKAVAMSCGTQPSVQVEADESGSMQIYSGLGKRLFFSPNQQMIKISDHIQVRKVGPALMLFSPRLSVLLTIKFGILENTLFVAPSEAGNAIAVGLAGKFDGDRRNDLMPRGNVSLRSLDITESSNSSNSTELPHLLNIPEIPILPEVIIESPYITESPISSISPDYARAVFYQFGETWRVSRNESIFFYPAGTSYDTFNKPDFVPVFLLEPKESFPESVRDVCQNVQACYMDYQASHSIQIAMNTLQLIISLLNKRSAMETARTIKVCPTPSNPANGVADYSTLISGSKAIITSDGYSTFAIFRYGNLTWSRGAESNLDAFAGFNSGRRPTSIPIHSLPHSCSQDVLQLQNLSNTGTPGKFVYQIDGDLIGDPKTCTFPTEEQMSLVTITPRELGLYGNELVTLSGLCLGKVSNVSCAVKDRTLGLVPGKALVLDFRTAGCVTPTFAAAGLAKIQFTISLFNDTFTTERDVVVGRPRRVLGINLTSPGSATITWDRSWFDSLTSVDIKLYTFQNGSSVTLKTVANTGKENVTISPIYFNWSQPTTRTILVEPTVTSGGRGIFADIEEFAQRFWGGGYDFCQNWLRGQTIQPNPSTACPPLMIQARIDPRFIISRRAKRFMHYPAKECYRSEARSVLKQQTCRMYYEKLGSDCGTKYSTDEVRANAYAHGDPIFTTFDRTHYAFNGFGEYHFIRSPDCNVQVRLRPKQGAGNGTSIQAVAVKCGAGNHLQIQASSFDQMMIYTSNKFYMRIVENDFPTRIGPEMSIVNSFGDFIISTKNLRVVVSYGGLKAMLVQAFVTSTYAGNTNGLAGNLDGDPTNDLSPRNADTPLPSNASLSGIHWAFGESWRVKPEETIFVYLGDDDTRAAHHDLAYIPPLEPALVPSQMESELCGNNVTCLFDLYMSGEINLAEEAMLIEYVMQVSDGEMQRKVERCNAPPKPVNGYAVFNGTAVGSKANFACDPTFKLNSTVPLVCNAGGVWTGAVPKCQKTVVVGGGK</sequence>
<dbReference type="PROSITE" id="PS50856">
    <property type="entry name" value="AMOP"/>
    <property type="match status" value="1"/>
</dbReference>
<dbReference type="SMART" id="SM00032">
    <property type="entry name" value="CCP"/>
    <property type="match status" value="1"/>
</dbReference>
<evidence type="ECO:0000256" key="4">
    <source>
        <dbReference type="ARBA" id="ARBA00023136"/>
    </source>
</evidence>
<evidence type="ECO:0000259" key="9">
    <source>
        <dbReference type="PROSITE" id="PS51220"/>
    </source>
</evidence>
<evidence type="ECO:0000259" key="7">
    <source>
        <dbReference type="PROSITE" id="PS50856"/>
    </source>
</evidence>
<dbReference type="PROSITE" id="PS51233">
    <property type="entry name" value="VWFD"/>
    <property type="match status" value="2"/>
</dbReference>
<evidence type="ECO:0000256" key="6">
    <source>
        <dbReference type="PROSITE-ProRule" id="PRU00302"/>
    </source>
</evidence>
<reference evidence="11" key="1">
    <citation type="submission" date="2020-11" db="EMBL/GenBank/DDBJ databases">
        <authorList>
            <person name="Tran Van P."/>
        </authorList>
    </citation>
    <scope>NUCLEOTIDE SEQUENCE</scope>
</reference>
<dbReference type="PANTHER" id="PTHR13802">
    <property type="entry name" value="MUCIN 4-RELATED"/>
    <property type="match status" value="1"/>
</dbReference>
<keyword evidence="5 6" id="KW-1015">Disulfide bond</keyword>
<dbReference type="SMART" id="SM00539">
    <property type="entry name" value="NIDO"/>
    <property type="match status" value="2"/>
</dbReference>
<keyword evidence="12" id="KW-1185">Reference proteome</keyword>
<comment type="caution">
    <text evidence="6">Lacks conserved residue(s) required for the propagation of feature annotation.</text>
</comment>
<dbReference type="InterPro" id="IPR001846">
    <property type="entry name" value="VWF_type-D"/>
</dbReference>
<dbReference type="InterPro" id="IPR000436">
    <property type="entry name" value="Sushi_SCR_CCP_dom"/>
</dbReference>
<dbReference type="PROSITE" id="PS50923">
    <property type="entry name" value="SUSHI"/>
    <property type="match status" value="1"/>
</dbReference>
<dbReference type="SUPFAM" id="SSF57535">
    <property type="entry name" value="Complement control module/SCR domain"/>
    <property type="match status" value="1"/>
</dbReference>